<dbReference type="AlphaFoldDB" id="A0A7J7IBS9"/>
<dbReference type="InterPro" id="IPR036365">
    <property type="entry name" value="PGBD-like_sf"/>
</dbReference>
<dbReference type="InterPro" id="IPR036410">
    <property type="entry name" value="HSP_DnaJ_Cys-rich_dom_sf"/>
</dbReference>
<feature type="signal peptide" evidence="1">
    <location>
        <begin position="1"/>
        <end position="22"/>
    </location>
</feature>
<dbReference type="GO" id="GO:0012505">
    <property type="term" value="C:endomembrane system"/>
    <property type="evidence" value="ECO:0007669"/>
    <property type="project" value="TreeGrafter"/>
</dbReference>
<evidence type="ECO:0000259" key="2">
    <source>
        <dbReference type="Pfam" id="PF01471"/>
    </source>
</evidence>
<name>A0A7J7IBS9_CAMSI</name>
<dbReference type="PANTHER" id="PTHR37735">
    <property type="entry name" value="OS08G0567000 PROTEIN"/>
    <property type="match status" value="1"/>
</dbReference>
<sequence>MDFHYSFFLLSILSFRSLQATADGTGSVFFLDSSIHQYFRPPLSDSISEWSDCLIIFICRLIQCYSRKLVLLCLSCLVLHHQLRFQQLVQSRLNEVLMPNPFDRPRSVFMLDVRGAEDSQVMVQSANAWFGSALRSRVLMESNKADIQLPGAWIQLCTVLITLVKASWLGGTYVANALKPMNGELTIPLASGARLNLHMSKKAEREFITSLVSLIGNIRWAMEMHQDLSGSMRNPAELITGSFDGIKVLQEEYRTEGVAEQGQELFFISISKIFDSLQAVYKGQIVGVILCNGTPLPESETLLNVMITSRPSARWLEETTGPPNSTTIAEIVLVRWTLAWITGIILVIATLLGLPLSASMSSSSLPLSFNHPLFPRPQPPPPDLNLSTFPISKPFPHSLSRSLICFSLPPSNNSNYEREEARWLREEQRWLREEQRWLRQESLWHAERESLIREISALKLRIQELESRQSEFEGVSVLEVVKKVAALLQGVKEGEVGRNVNWIAESGSSAVPMVLDVVKEVIGEGKEVKRTTLRKGSEGEDVRAIQEALHKLGFYSGEEDMEYSSFSSGTERAVKTWQATLGAPEDGIMTAELQERLYIEQQIGGSGLAVNADPKGNDRTGLPKEVTNGAVVASITEISEIQGTVVEEAVTEIEVSHERVFLLGENRWEDPSRLTGRNKQVGADKSKDSTTRCLSCQGVGRVLCAECDGTGEPNIEPQFLEWIDDGAKCPYCNGLRFTICDVCEGKAVV</sequence>
<dbReference type="InterPro" id="IPR036366">
    <property type="entry name" value="PGBDSf"/>
</dbReference>
<dbReference type="Pfam" id="PF25070">
    <property type="entry name" value="DUF7794"/>
    <property type="match status" value="1"/>
</dbReference>
<dbReference type="Proteomes" id="UP000593564">
    <property type="component" value="Unassembled WGS sequence"/>
</dbReference>
<keyword evidence="1" id="KW-0732">Signal</keyword>
<comment type="caution">
    <text evidence="4">The sequence shown here is derived from an EMBL/GenBank/DDBJ whole genome shotgun (WGS) entry which is preliminary data.</text>
</comment>
<dbReference type="GO" id="GO:0140096">
    <property type="term" value="F:catalytic activity, acting on a protein"/>
    <property type="evidence" value="ECO:0007669"/>
    <property type="project" value="UniProtKB-ARBA"/>
</dbReference>
<feature type="domain" description="Peptidoglycan binding-like" evidence="2">
    <location>
        <begin position="539"/>
        <end position="597"/>
    </location>
</feature>
<gene>
    <name evidence="4" type="ORF">HYC85_003220</name>
</gene>
<evidence type="ECO:0000313" key="4">
    <source>
        <dbReference type="EMBL" id="KAF5962011.1"/>
    </source>
</evidence>
<dbReference type="InterPro" id="IPR056696">
    <property type="entry name" value="DUF7794"/>
</dbReference>
<evidence type="ECO:0000313" key="5">
    <source>
        <dbReference type="Proteomes" id="UP000593564"/>
    </source>
</evidence>
<dbReference type="EMBL" id="JACBKZ010000001">
    <property type="protein sequence ID" value="KAF5962011.1"/>
    <property type="molecule type" value="Genomic_DNA"/>
</dbReference>
<dbReference type="SUPFAM" id="SSF47090">
    <property type="entry name" value="PGBD-like"/>
    <property type="match status" value="1"/>
</dbReference>
<keyword evidence="5" id="KW-1185">Reference proteome</keyword>
<reference evidence="4 5" key="2">
    <citation type="submission" date="2020-07" db="EMBL/GenBank/DDBJ databases">
        <title>Genome assembly of wild tea tree DASZ reveals pedigree and selection history of tea varieties.</title>
        <authorList>
            <person name="Zhang W."/>
        </authorList>
    </citation>
    <scope>NUCLEOTIDE SEQUENCE [LARGE SCALE GENOMIC DNA]</scope>
    <source>
        <strain evidence="5">cv. G240</strain>
        <tissue evidence="4">Leaf</tissue>
    </source>
</reference>
<dbReference type="PANTHER" id="PTHR37735:SF1">
    <property type="entry name" value="OS08G0567000 PROTEIN"/>
    <property type="match status" value="1"/>
</dbReference>
<evidence type="ECO:0000256" key="1">
    <source>
        <dbReference type="SAM" id="SignalP"/>
    </source>
</evidence>
<protein>
    <recommendedName>
        <fullName evidence="6">Peptidoglycan binding-like domain-containing protein</fullName>
    </recommendedName>
</protein>
<proteinExistence type="predicted"/>
<accession>A0A7J7IBS9</accession>
<evidence type="ECO:0000259" key="3">
    <source>
        <dbReference type="Pfam" id="PF25070"/>
    </source>
</evidence>
<feature type="domain" description="DUF7794" evidence="3">
    <location>
        <begin position="91"/>
        <end position="292"/>
    </location>
</feature>
<dbReference type="Gene3D" id="1.10.101.10">
    <property type="entry name" value="PGBD-like superfamily/PGBD"/>
    <property type="match status" value="1"/>
</dbReference>
<dbReference type="SUPFAM" id="SSF57938">
    <property type="entry name" value="DnaJ/Hsp40 cysteine-rich domain"/>
    <property type="match status" value="1"/>
</dbReference>
<reference evidence="5" key="1">
    <citation type="journal article" date="2020" name="Nat. Commun.">
        <title>Genome assembly of wild tea tree DASZ reveals pedigree and selection history of tea varieties.</title>
        <authorList>
            <person name="Zhang W."/>
            <person name="Zhang Y."/>
            <person name="Qiu H."/>
            <person name="Guo Y."/>
            <person name="Wan H."/>
            <person name="Zhang X."/>
            <person name="Scossa F."/>
            <person name="Alseekh S."/>
            <person name="Zhang Q."/>
            <person name="Wang P."/>
            <person name="Xu L."/>
            <person name="Schmidt M.H."/>
            <person name="Jia X."/>
            <person name="Li D."/>
            <person name="Zhu A."/>
            <person name="Guo F."/>
            <person name="Chen W."/>
            <person name="Ni D."/>
            <person name="Usadel B."/>
            <person name="Fernie A.R."/>
            <person name="Wen W."/>
        </authorList>
    </citation>
    <scope>NUCLEOTIDE SEQUENCE [LARGE SCALE GENOMIC DNA]</scope>
    <source>
        <strain evidence="5">cv. G240</strain>
    </source>
</reference>
<feature type="chain" id="PRO_5029529508" description="Peptidoglycan binding-like domain-containing protein" evidence="1">
    <location>
        <begin position="23"/>
        <end position="749"/>
    </location>
</feature>
<evidence type="ECO:0008006" key="6">
    <source>
        <dbReference type="Google" id="ProtNLM"/>
    </source>
</evidence>
<organism evidence="4 5">
    <name type="scientific">Camellia sinensis</name>
    <name type="common">Tea plant</name>
    <name type="synonym">Thea sinensis</name>
    <dbReference type="NCBI Taxonomy" id="4442"/>
    <lineage>
        <taxon>Eukaryota</taxon>
        <taxon>Viridiplantae</taxon>
        <taxon>Streptophyta</taxon>
        <taxon>Embryophyta</taxon>
        <taxon>Tracheophyta</taxon>
        <taxon>Spermatophyta</taxon>
        <taxon>Magnoliopsida</taxon>
        <taxon>eudicotyledons</taxon>
        <taxon>Gunneridae</taxon>
        <taxon>Pentapetalae</taxon>
        <taxon>asterids</taxon>
        <taxon>Ericales</taxon>
        <taxon>Theaceae</taxon>
        <taxon>Camellia</taxon>
    </lineage>
</organism>
<dbReference type="Pfam" id="PF01471">
    <property type="entry name" value="PG_binding_1"/>
    <property type="match status" value="1"/>
</dbReference>
<dbReference type="InterPro" id="IPR002477">
    <property type="entry name" value="Peptidoglycan-bd-like"/>
</dbReference>